<accession>I3M6U8</accession>
<dbReference type="PROSITE" id="PS50923">
    <property type="entry name" value="SUSHI"/>
    <property type="match status" value="1"/>
</dbReference>
<evidence type="ECO:0000256" key="14">
    <source>
        <dbReference type="ARBA" id="ARBA00046292"/>
    </source>
</evidence>
<keyword evidence="5 17" id="KW-0768">Sushi</keyword>
<dbReference type="GO" id="GO:0009986">
    <property type="term" value="C:cell surface"/>
    <property type="evidence" value="ECO:0007669"/>
    <property type="project" value="UniProtKB-SubCell"/>
</dbReference>
<dbReference type="GO" id="GO:0019901">
    <property type="term" value="F:protein kinase binding"/>
    <property type="evidence" value="ECO:0007669"/>
    <property type="project" value="Ensembl"/>
</dbReference>
<dbReference type="GO" id="GO:0032825">
    <property type="term" value="P:positive regulation of natural killer cell differentiation"/>
    <property type="evidence" value="ECO:0007669"/>
    <property type="project" value="Ensembl"/>
</dbReference>
<evidence type="ECO:0000256" key="15">
    <source>
        <dbReference type="ARBA" id="ARBA00062744"/>
    </source>
</evidence>
<feature type="signal peptide" evidence="20">
    <location>
        <begin position="1"/>
        <end position="32"/>
    </location>
</feature>
<keyword evidence="9 19" id="KW-0472">Membrane</keyword>
<dbReference type="EMBL" id="AGTP01016894">
    <property type="status" value="NOT_ANNOTATED_CDS"/>
    <property type="molecule type" value="Genomic_DNA"/>
</dbReference>
<evidence type="ECO:0000256" key="17">
    <source>
        <dbReference type="PROSITE-ProRule" id="PRU00302"/>
    </source>
</evidence>
<evidence type="ECO:0000256" key="18">
    <source>
        <dbReference type="SAM" id="MobiDB-lite"/>
    </source>
</evidence>
<evidence type="ECO:0000256" key="13">
    <source>
        <dbReference type="ARBA" id="ARBA00023242"/>
    </source>
</evidence>
<dbReference type="OrthoDB" id="9944172at2759"/>
<keyword evidence="12" id="KW-0325">Glycoprotein</keyword>
<evidence type="ECO:0000256" key="2">
    <source>
        <dbReference type="ARBA" id="ARBA00004241"/>
    </source>
</evidence>
<keyword evidence="3" id="KW-0964">Secreted</keyword>
<dbReference type="GO" id="GO:0031410">
    <property type="term" value="C:cytoplasmic vesicle"/>
    <property type="evidence" value="ECO:0007669"/>
    <property type="project" value="Ensembl"/>
</dbReference>
<evidence type="ECO:0000256" key="19">
    <source>
        <dbReference type="SAM" id="Phobius"/>
    </source>
</evidence>
<protein>
    <recommendedName>
        <fullName evidence="16">Interleukin-15 receptor subunit alpha</fullName>
    </recommendedName>
</protein>
<dbReference type="RefSeq" id="XP_040133012.1">
    <property type="nucleotide sequence ID" value="XM_040277078.1"/>
</dbReference>
<evidence type="ECO:0000256" key="7">
    <source>
        <dbReference type="ARBA" id="ARBA00022729"/>
    </source>
</evidence>
<evidence type="ECO:0000256" key="12">
    <source>
        <dbReference type="ARBA" id="ARBA00023180"/>
    </source>
</evidence>
<dbReference type="eggNOG" id="ENOG502SG86">
    <property type="taxonomic scope" value="Eukaryota"/>
</dbReference>
<dbReference type="FunCoup" id="I3M6U8">
    <property type="interactions" value="521"/>
</dbReference>
<name>I3M6U8_ICTTR</name>
<keyword evidence="10" id="KW-1015">Disulfide bond</keyword>
<comment type="subcellular location">
    <subcellularLocation>
        <location evidence="2">Cell surface</location>
    </subcellularLocation>
    <subcellularLocation>
        <location evidence="14">Nucleus membrane</location>
        <topology evidence="14">Single-pass type I membrane protein</topology>
    </subcellularLocation>
    <subcellularLocation>
        <location evidence="1">Secreted</location>
        <location evidence="1">Extracellular space</location>
    </subcellularLocation>
</comment>
<dbReference type="SUPFAM" id="SSF57535">
    <property type="entry name" value="Complement control module/SCR domain"/>
    <property type="match status" value="1"/>
</dbReference>
<comment type="subunit">
    <text evidence="15">The interleukin-15 receptor IL15R is a heterotrimer of IL15RA, IL2RB and IL2RG. IL15RA also self-associates. Interacts with SYK.</text>
</comment>
<feature type="region of interest" description="Disordered" evidence="18">
    <location>
        <begin position="116"/>
        <end position="203"/>
    </location>
</feature>
<comment type="caution">
    <text evidence="17">Lacks conserved residue(s) required for the propagation of feature annotation.</text>
</comment>
<evidence type="ECO:0000256" key="6">
    <source>
        <dbReference type="ARBA" id="ARBA00022692"/>
    </source>
</evidence>
<dbReference type="FunFam" id="2.20.28.230:FF:000001">
    <property type="entry name" value="Interleukin 15 receptor subunit alpha"/>
    <property type="match status" value="1"/>
</dbReference>
<reference evidence="23" key="1">
    <citation type="submission" date="2011-11" db="EMBL/GenBank/DDBJ databases">
        <title>The Draft Genome of Spermophilus tridecemlineatus.</title>
        <authorList>
            <consortium name="The Broad Institute Genome Assembly &amp; Analysis Group"/>
            <consortium name="Computational R&amp;D Group"/>
            <consortium name="and Sequencing Platform"/>
            <person name="Di Palma F."/>
            <person name="Alfoldi J."/>
            <person name="Johnson J."/>
            <person name="Berlin A."/>
            <person name="Gnerre S."/>
            <person name="Jaffe D."/>
            <person name="MacCallum I."/>
            <person name="Young S."/>
            <person name="Walker B.J."/>
            <person name="Lindblad-Toh K."/>
        </authorList>
    </citation>
    <scope>NUCLEOTIDE SEQUENCE [LARGE SCALE GENOMIC DNA]</scope>
</reference>
<dbReference type="PANTHER" id="PTHR15060:SF0">
    <property type="entry name" value="INTERLEUKIN-15 RECEPTOR SUBUNIT ALPHA"/>
    <property type="match status" value="1"/>
</dbReference>
<dbReference type="InterPro" id="IPR035976">
    <property type="entry name" value="Sushi/SCR/CCP_sf"/>
</dbReference>
<dbReference type="GO" id="GO:0005576">
    <property type="term" value="C:extracellular region"/>
    <property type="evidence" value="ECO:0007669"/>
    <property type="project" value="UniProtKB-SubCell"/>
</dbReference>
<keyword evidence="4" id="KW-0597">Phosphoprotein</keyword>
<dbReference type="Gene3D" id="2.20.28.230">
    <property type="match status" value="1"/>
</dbReference>
<feature type="domain" description="Sushi" evidence="21">
    <location>
        <begin position="31"/>
        <end position="95"/>
    </location>
</feature>
<proteinExistence type="predicted"/>
<evidence type="ECO:0000256" key="1">
    <source>
        <dbReference type="ARBA" id="ARBA00004239"/>
    </source>
</evidence>
<dbReference type="GO" id="GO:0005829">
    <property type="term" value="C:cytosol"/>
    <property type="evidence" value="ECO:0007669"/>
    <property type="project" value="Ensembl"/>
</dbReference>
<dbReference type="EMBL" id="AGTP01016895">
    <property type="status" value="NOT_ANNOTATED_CDS"/>
    <property type="molecule type" value="Genomic_DNA"/>
</dbReference>
<evidence type="ECO:0000313" key="22">
    <source>
        <dbReference type="Ensembl" id="ENSSTOP00000005256.3"/>
    </source>
</evidence>
<keyword evidence="6 19" id="KW-0812">Transmembrane</keyword>
<feature type="transmembrane region" description="Helical" evidence="19">
    <location>
        <begin position="207"/>
        <end position="228"/>
    </location>
</feature>
<dbReference type="InterPro" id="IPR000436">
    <property type="entry name" value="Sushi_SCR_CCP_dom"/>
</dbReference>
<keyword evidence="23" id="KW-1185">Reference proteome</keyword>
<dbReference type="AlphaFoldDB" id="I3M6U8"/>
<dbReference type="InParanoid" id="I3M6U8"/>
<dbReference type="InterPro" id="IPR042372">
    <property type="entry name" value="IL15RA"/>
</dbReference>
<evidence type="ECO:0000256" key="4">
    <source>
        <dbReference type="ARBA" id="ARBA00022553"/>
    </source>
</evidence>
<dbReference type="GO" id="GO:0042010">
    <property type="term" value="F:interleukin-15 receptor activity"/>
    <property type="evidence" value="ECO:0007669"/>
    <property type="project" value="Ensembl"/>
</dbReference>
<dbReference type="GO" id="GO:0031965">
    <property type="term" value="C:nuclear membrane"/>
    <property type="evidence" value="ECO:0007669"/>
    <property type="project" value="UniProtKB-SubCell"/>
</dbReference>
<evidence type="ECO:0000256" key="3">
    <source>
        <dbReference type="ARBA" id="ARBA00022525"/>
    </source>
</evidence>
<dbReference type="GeneID" id="101977522"/>
<dbReference type="PANTHER" id="PTHR15060">
    <property type="entry name" value="INTERLEUKIN-15 RECEPTOR SUBUNIT ALPHA"/>
    <property type="match status" value="1"/>
</dbReference>
<organism evidence="22 23">
    <name type="scientific">Ictidomys tridecemlineatus</name>
    <name type="common">Thirteen-lined ground squirrel</name>
    <name type="synonym">Spermophilus tridecemlineatus</name>
    <dbReference type="NCBI Taxonomy" id="43179"/>
    <lineage>
        <taxon>Eukaryota</taxon>
        <taxon>Metazoa</taxon>
        <taxon>Chordata</taxon>
        <taxon>Craniata</taxon>
        <taxon>Vertebrata</taxon>
        <taxon>Euteleostomi</taxon>
        <taxon>Mammalia</taxon>
        <taxon>Eutheria</taxon>
        <taxon>Euarchontoglires</taxon>
        <taxon>Glires</taxon>
        <taxon>Rodentia</taxon>
        <taxon>Sciuromorpha</taxon>
        <taxon>Sciuridae</taxon>
        <taxon>Xerinae</taxon>
        <taxon>Marmotini</taxon>
        <taxon>Ictidomys</taxon>
    </lineage>
</organism>
<dbReference type="HOGENOM" id="CLU_063804_1_0_1"/>
<reference evidence="22" key="2">
    <citation type="submission" date="2025-08" db="UniProtKB">
        <authorList>
            <consortium name="Ensembl"/>
        </authorList>
    </citation>
    <scope>IDENTIFICATION</scope>
</reference>
<dbReference type="CDD" id="cd00033">
    <property type="entry name" value="CCP"/>
    <property type="match status" value="1"/>
</dbReference>
<feature type="chain" id="PRO_5011522640" description="Interleukin-15 receptor subunit alpha" evidence="20">
    <location>
        <begin position="33"/>
        <end position="309"/>
    </location>
</feature>
<feature type="compositionally biased region" description="Polar residues" evidence="18">
    <location>
        <begin position="151"/>
        <end position="200"/>
    </location>
</feature>
<dbReference type="GO" id="GO:0005886">
    <property type="term" value="C:plasma membrane"/>
    <property type="evidence" value="ECO:0007669"/>
    <property type="project" value="Ensembl"/>
</dbReference>
<keyword evidence="7 20" id="KW-0732">Signal</keyword>
<evidence type="ECO:0000256" key="11">
    <source>
        <dbReference type="ARBA" id="ARBA00023170"/>
    </source>
</evidence>
<sequence length="309" mass="33323">MARRRFLGSGVHALRGLLLLLLLRLPVTPGTTCPTPISVEHADIRVKSYTLNSRERYVCNSGFKRKAGTSSLTECVLNKTTNTAHWTTPSLKCIRDPSLTHQRPVPVPHSTVVTARVTPQPESPSPSGKEPAVLSPKSDTTVAIETAMVPGSQSMPSQPTSSGTTSVGSHESSQAPIQTTAKTLELTPSNSHETPDASSYSSRETTVIISTSVTLSVVFVVSALVTCIKLRRIFQPTAVEIENLEAMPMTRGSSSREEDHRNYPQNSETPGNQHSKGWSQGASSIVAKEGLEDIQGDGHQENAHQDHQM</sequence>
<keyword evidence="13" id="KW-0539">Nucleus</keyword>
<evidence type="ECO:0000256" key="16">
    <source>
        <dbReference type="ARBA" id="ARBA00069591"/>
    </source>
</evidence>
<gene>
    <name evidence="22" type="primary">IL15RA</name>
</gene>
<dbReference type="GO" id="GO:0050766">
    <property type="term" value="P:positive regulation of phagocytosis"/>
    <property type="evidence" value="ECO:0007669"/>
    <property type="project" value="Ensembl"/>
</dbReference>
<keyword evidence="8 19" id="KW-1133">Transmembrane helix</keyword>
<dbReference type="GO" id="GO:0001779">
    <property type="term" value="P:natural killer cell differentiation"/>
    <property type="evidence" value="ECO:0007669"/>
    <property type="project" value="Ensembl"/>
</dbReference>
<dbReference type="GeneTree" id="ENSGT00390000000121"/>
<evidence type="ECO:0000256" key="8">
    <source>
        <dbReference type="ARBA" id="ARBA00022989"/>
    </source>
</evidence>
<feature type="compositionally biased region" description="Basic and acidic residues" evidence="18">
    <location>
        <begin position="296"/>
        <end position="309"/>
    </location>
</feature>
<evidence type="ECO:0000259" key="21">
    <source>
        <dbReference type="PROSITE" id="PS50923"/>
    </source>
</evidence>
<evidence type="ECO:0000256" key="10">
    <source>
        <dbReference type="ARBA" id="ARBA00023157"/>
    </source>
</evidence>
<dbReference type="EMBL" id="AGTP01016896">
    <property type="status" value="NOT_ANNOTATED_CDS"/>
    <property type="molecule type" value="Genomic_DNA"/>
</dbReference>
<evidence type="ECO:0000256" key="9">
    <source>
        <dbReference type="ARBA" id="ARBA00023136"/>
    </source>
</evidence>
<dbReference type="STRING" id="43179.ENSSTOP00000005256"/>
<dbReference type="Ensembl" id="ENSSTOT00000005877.3">
    <property type="protein sequence ID" value="ENSSTOP00000005256.3"/>
    <property type="gene ID" value="ENSSTOG00000005886.3"/>
</dbReference>
<feature type="region of interest" description="Disordered" evidence="18">
    <location>
        <begin position="246"/>
        <end position="309"/>
    </location>
</feature>
<dbReference type="Proteomes" id="UP000005215">
    <property type="component" value="Unassembled WGS sequence"/>
</dbReference>
<dbReference type="SMART" id="SM00032">
    <property type="entry name" value="CCP"/>
    <property type="match status" value="1"/>
</dbReference>
<evidence type="ECO:0000256" key="20">
    <source>
        <dbReference type="SAM" id="SignalP"/>
    </source>
</evidence>
<keyword evidence="11" id="KW-0675">Receptor</keyword>
<evidence type="ECO:0000256" key="5">
    <source>
        <dbReference type="ARBA" id="ARBA00022659"/>
    </source>
</evidence>
<feature type="compositionally biased region" description="Polar residues" evidence="18">
    <location>
        <begin position="263"/>
        <end position="283"/>
    </location>
</feature>
<reference evidence="22" key="3">
    <citation type="submission" date="2025-09" db="UniProtKB">
        <authorList>
            <consortium name="Ensembl"/>
        </authorList>
    </citation>
    <scope>IDENTIFICATION</scope>
</reference>
<evidence type="ECO:0000313" key="23">
    <source>
        <dbReference type="Proteomes" id="UP000005215"/>
    </source>
</evidence>